<dbReference type="Pfam" id="PF00494">
    <property type="entry name" value="SQS_PSY"/>
    <property type="match status" value="1"/>
</dbReference>
<dbReference type="InterPro" id="IPR002060">
    <property type="entry name" value="Squ/phyt_synthse"/>
</dbReference>
<gene>
    <name evidence="1" type="ORF">E0D97_15205</name>
</gene>
<organism evidence="1 2">
    <name type="scientific">Oricola cellulosilytica</name>
    <dbReference type="NCBI Taxonomy" id="1429082"/>
    <lineage>
        <taxon>Bacteria</taxon>
        <taxon>Pseudomonadati</taxon>
        <taxon>Pseudomonadota</taxon>
        <taxon>Alphaproteobacteria</taxon>
        <taxon>Hyphomicrobiales</taxon>
        <taxon>Ahrensiaceae</taxon>
        <taxon>Oricola</taxon>
    </lineage>
</organism>
<accession>A0A4R0PBP0</accession>
<reference evidence="1 2" key="1">
    <citation type="journal article" date="2015" name="Antonie Van Leeuwenhoek">
        <title>Oricola cellulosilytica gen. nov., sp. nov., a cellulose-degrading bacterium of the family Phyllobacteriaceae isolated from surface seashore water, and emended descriptions of Mesorhizobium loti and Phyllobacterium myrsinacearum.</title>
        <authorList>
            <person name="Hameed A."/>
            <person name="Shahina M."/>
            <person name="Lai W.A."/>
            <person name="Lin S.Y."/>
            <person name="Young L.S."/>
            <person name="Liu Y.C."/>
            <person name="Hsu Y.H."/>
            <person name="Young C.C."/>
        </authorList>
    </citation>
    <scope>NUCLEOTIDE SEQUENCE [LARGE SCALE GENOMIC DNA]</scope>
    <source>
        <strain evidence="1 2">KCTC 52183</strain>
    </source>
</reference>
<sequence>MPDNFEYCMGLLREGDRERYLTVLYSPESRRPGLAALFAFNLETSRIREIVSEPMPGEIRLQWWRDAISGDRAAEAMQHPVGAALQRAITRYRLPQSALANLLEARIFDLYNDPMPDQTSLEGYLGETVSVLFQLSAQILMDGGDPGSSDAAGHAGVTFGLTGILRRTVFHRRYQQVFVPEEFLAAAGTDKETWLKGEDAEAAGRVVAMMTALARDHLTRAEMALAKLDPLVKPAFLPLAIVKPTLARIERRPGRVSAGTAGLSPLTAQWRILRRAIGP</sequence>
<dbReference type="EMBL" id="SJST01000007">
    <property type="protein sequence ID" value="TCD12357.1"/>
    <property type="molecule type" value="Genomic_DNA"/>
</dbReference>
<name>A0A4R0PBP0_9HYPH</name>
<dbReference type="Proteomes" id="UP000291301">
    <property type="component" value="Unassembled WGS sequence"/>
</dbReference>
<dbReference type="Gene3D" id="1.10.600.10">
    <property type="entry name" value="Farnesyl Diphosphate Synthase"/>
    <property type="match status" value="1"/>
</dbReference>
<protein>
    <submittedName>
        <fullName evidence="1">Phytoene/squalene synthase family protein</fullName>
    </submittedName>
</protein>
<comment type="caution">
    <text evidence="1">The sequence shown here is derived from an EMBL/GenBank/DDBJ whole genome shotgun (WGS) entry which is preliminary data.</text>
</comment>
<evidence type="ECO:0000313" key="2">
    <source>
        <dbReference type="Proteomes" id="UP000291301"/>
    </source>
</evidence>
<proteinExistence type="predicted"/>
<keyword evidence="2" id="KW-1185">Reference proteome</keyword>
<evidence type="ECO:0000313" key="1">
    <source>
        <dbReference type="EMBL" id="TCD12357.1"/>
    </source>
</evidence>
<dbReference type="AlphaFoldDB" id="A0A4R0PBP0"/>
<dbReference type="SUPFAM" id="SSF48576">
    <property type="entry name" value="Terpenoid synthases"/>
    <property type="match status" value="1"/>
</dbReference>
<dbReference type="InterPro" id="IPR008949">
    <property type="entry name" value="Isoprenoid_synthase_dom_sf"/>
</dbReference>